<evidence type="ECO:0000313" key="6">
    <source>
        <dbReference type="EMBL" id="CDF38443.1"/>
    </source>
</evidence>
<dbReference type="InterPro" id="IPR035104">
    <property type="entry name" value="Ribosomal_protein_S1-like"/>
</dbReference>
<dbReference type="GO" id="GO:0003729">
    <property type="term" value="F:mRNA binding"/>
    <property type="evidence" value="ECO:0007669"/>
    <property type="project" value="UniProtKB-ARBA"/>
</dbReference>
<evidence type="ECO:0000256" key="1">
    <source>
        <dbReference type="ARBA" id="ARBA00006767"/>
    </source>
</evidence>
<dbReference type="Proteomes" id="UP000012073">
    <property type="component" value="Unassembled WGS sequence"/>
</dbReference>
<reference evidence="7" key="1">
    <citation type="journal article" date="2013" name="Proc. Natl. Acad. Sci. U.S.A.">
        <title>Genome structure and metabolic features in the red seaweed Chondrus crispus shed light on evolution of the Archaeplastida.</title>
        <authorList>
            <person name="Collen J."/>
            <person name="Porcel B."/>
            <person name="Carre W."/>
            <person name="Ball S.G."/>
            <person name="Chaparro C."/>
            <person name="Tonon T."/>
            <person name="Barbeyron T."/>
            <person name="Michel G."/>
            <person name="Noel B."/>
            <person name="Valentin K."/>
            <person name="Elias M."/>
            <person name="Artiguenave F."/>
            <person name="Arun A."/>
            <person name="Aury J.M."/>
            <person name="Barbosa-Neto J.F."/>
            <person name="Bothwell J.H."/>
            <person name="Bouget F.Y."/>
            <person name="Brillet L."/>
            <person name="Cabello-Hurtado F."/>
            <person name="Capella-Gutierrez S."/>
            <person name="Charrier B."/>
            <person name="Cladiere L."/>
            <person name="Cock J.M."/>
            <person name="Coelho S.M."/>
            <person name="Colleoni C."/>
            <person name="Czjzek M."/>
            <person name="Da Silva C."/>
            <person name="Delage L."/>
            <person name="Denoeud F."/>
            <person name="Deschamps P."/>
            <person name="Dittami S.M."/>
            <person name="Gabaldon T."/>
            <person name="Gachon C.M."/>
            <person name="Groisillier A."/>
            <person name="Herve C."/>
            <person name="Jabbari K."/>
            <person name="Katinka M."/>
            <person name="Kloareg B."/>
            <person name="Kowalczyk N."/>
            <person name="Labadie K."/>
            <person name="Leblanc C."/>
            <person name="Lopez P.J."/>
            <person name="McLachlan D.H."/>
            <person name="Meslet-Cladiere L."/>
            <person name="Moustafa A."/>
            <person name="Nehr Z."/>
            <person name="Nyvall Collen P."/>
            <person name="Panaud O."/>
            <person name="Partensky F."/>
            <person name="Poulain J."/>
            <person name="Rensing S.A."/>
            <person name="Rousvoal S."/>
            <person name="Samson G."/>
            <person name="Symeonidi A."/>
            <person name="Weissenbach J."/>
            <person name="Zambounis A."/>
            <person name="Wincker P."/>
            <person name="Boyen C."/>
        </authorList>
    </citation>
    <scope>NUCLEOTIDE SEQUENCE [LARGE SCALE GENOMIC DNA]</scope>
    <source>
        <strain evidence="7">cv. Stackhouse</strain>
    </source>
</reference>
<dbReference type="AlphaFoldDB" id="R7QL07"/>
<dbReference type="GO" id="GO:1990904">
    <property type="term" value="C:ribonucleoprotein complex"/>
    <property type="evidence" value="ECO:0007669"/>
    <property type="project" value="UniProtKB-KW"/>
</dbReference>
<feature type="domain" description="S1 motif" evidence="5">
    <location>
        <begin position="253"/>
        <end position="321"/>
    </location>
</feature>
<comment type="similarity">
    <text evidence="1">Belongs to the bacterial ribosomal protein bS1 family.</text>
</comment>
<dbReference type="InterPro" id="IPR050437">
    <property type="entry name" value="Ribos_protein_bS1-like"/>
</dbReference>
<dbReference type="GO" id="GO:0005840">
    <property type="term" value="C:ribosome"/>
    <property type="evidence" value="ECO:0007669"/>
    <property type="project" value="UniProtKB-KW"/>
</dbReference>
<dbReference type="RefSeq" id="XP_005718336.1">
    <property type="nucleotide sequence ID" value="XM_005718279.1"/>
</dbReference>
<organism evidence="6 7">
    <name type="scientific">Chondrus crispus</name>
    <name type="common">Carrageen Irish moss</name>
    <name type="synonym">Polymorpha crispa</name>
    <dbReference type="NCBI Taxonomy" id="2769"/>
    <lineage>
        <taxon>Eukaryota</taxon>
        <taxon>Rhodophyta</taxon>
        <taxon>Florideophyceae</taxon>
        <taxon>Rhodymeniophycidae</taxon>
        <taxon>Gigartinales</taxon>
        <taxon>Gigartinaceae</taxon>
        <taxon>Chondrus</taxon>
    </lineage>
</organism>
<dbReference type="GeneID" id="17326047"/>
<feature type="domain" description="S1 motif" evidence="5">
    <location>
        <begin position="175"/>
        <end position="239"/>
    </location>
</feature>
<name>R7QL07_CHOCR</name>
<dbReference type="PANTHER" id="PTHR10724">
    <property type="entry name" value="30S RIBOSOMAL PROTEIN S1"/>
    <property type="match status" value="1"/>
</dbReference>
<evidence type="ECO:0000313" key="7">
    <source>
        <dbReference type="Proteomes" id="UP000012073"/>
    </source>
</evidence>
<dbReference type="InterPro" id="IPR003029">
    <property type="entry name" value="S1_domain"/>
</dbReference>
<evidence type="ECO:0000259" key="5">
    <source>
        <dbReference type="PROSITE" id="PS50126"/>
    </source>
</evidence>
<accession>R7QL07</accession>
<evidence type="ECO:0000256" key="3">
    <source>
        <dbReference type="ARBA" id="ARBA00023274"/>
    </source>
</evidence>
<dbReference type="PRINTS" id="PR00681">
    <property type="entry name" value="RIBOSOMALS1"/>
</dbReference>
<protein>
    <submittedName>
        <fullName evidence="6">30S ribosomal protein S1</fullName>
    </submittedName>
</protein>
<dbReference type="CDD" id="cd04465">
    <property type="entry name" value="S1_RPS1_repeat_ec2_hs2"/>
    <property type="match status" value="1"/>
</dbReference>
<keyword evidence="3" id="KW-0687">Ribonucleoprotein</keyword>
<dbReference type="Pfam" id="PF00575">
    <property type="entry name" value="S1"/>
    <property type="match status" value="3"/>
</dbReference>
<dbReference type="PROSITE" id="PS50126">
    <property type="entry name" value="S1"/>
    <property type="match status" value="3"/>
</dbReference>
<dbReference type="OMA" id="YDYHFSP"/>
<dbReference type="EMBL" id="HG001932">
    <property type="protein sequence ID" value="CDF38443.1"/>
    <property type="molecule type" value="Genomic_DNA"/>
</dbReference>
<dbReference type="STRING" id="2769.R7QL07"/>
<gene>
    <name evidence="6" type="ORF">CHC_T00009227001</name>
</gene>
<dbReference type="GO" id="GO:0003735">
    <property type="term" value="F:structural constituent of ribosome"/>
    <property type="evidence" value="ECO:0007669"/>
    <property type="project" value="TreeGrafter"/>
</dbReference>
<dbReference type="SUPFAM" id="SSF50249">
    <property type="entry name" value="Nucleic acid-binding proteins"/>
    <property type="match status" value="3"/>
</dbReference>
<dbReference type="FunFam" id="2.40.50.140:FF:000102">
    <property type="entry name" value="30S ribosomal protein S1"/>
    <property type="match status" value="1"/>
</dbReference>
<keyword evidence="2 6" id="KW-0689">Ribosomal protein</keyword>
<comment type="function">
    <text evidence="4">Associates with the EF-Tu.GDP complex and induces the exchange of GDP to GTP. It remains bound to the aminoacyl-tRNA.EF-Tu.GTP complex up to the GTP hydrolysis stage on the ribosome.</text>
</comment>
<dbReference type="KEGG" id="ccp:CHC_T00009227001"/>
<proteinExistence type="inferred from homology"/>
<dbReference type="Gramene" id="CDF38443">
    <property type="protein sequence ID" value="CDF38443"/>
    <property type="gene ID" value="CHC_T00009227001"/>
</dbReference>
<dbReference type="InterPro" id="IPR012340">
    <property type="entry name" value="NA-bd_OB-fold"/>
</dbReference>
<dbReference type="Gene3D" id="2.40.50.140">
    <property type="entry name" value="Nucleic acid-binding proteins"/>
    <property type="match status" value="3"/>
</dbReference>
<dbReference type="PhylomeDB" id="R7QL07"/>
<dbReference type="GO" id="GO:0005737">
    <property type="term" value="C:cytoplasm"/>
    <property type="evidence" value="ECO:0007669"/>
    <property type="project" value="UniProtKB-ARBA"/>
</dbReference>
<dbReference type="PANTHER" id="PTHR10724:SF7">
    <property type="entry name" value="SMALL RIBOSOMAL SUBUNIT PROTEIN BS1C"/>
    <property type="match status" value="1"/>
</dbReference>
<sequence length="388" mass="42940">MAFVNSFYGLPFASNRANPVSRKSCSRLSYPTRMVATARPPASNQSMSKFDRMRDKYGLKRVQPKNSGFTYEDFETAISEFDYSFEEGDICSGRVFQYEPNGALIDIGAKASAYCPVAEMSMIRVDKPEQALTIGEDREFQIISREDANGQLKLSIRRIEFGRAWERVAQLQAEDVTVHAEVISVNRGGCLVMIEGLRAFLPGSHISLRTPREDLVGVELPLKFLEVDTEKNRLVVSHRRAVVEKQMTNLVAGEIVKGVVRGIKPYGAFVDIGGISGLLHVSQISHDHVADIGAVVQDGSEIKCMIINQDKEKGRISLSTKTLEPEPGDMIRDSAFVYEKADEMAARYHKRLEEERKAAADVADDIVSTLDMASLDDLGVDPVATEAA</sequence>
<dbReference type="FunFam" id="2.40.50.140:FF:000051">
    <property type="entry name" value="RNA-binding transcriptional accessory protein"/>
    <property type="match status" value="1"/>
</dbReference>
<dbReference type="OrthoDB" id="412781at2759"/>
<evidence type="ECO:0000256" key="2">
    <source>
        <dbReference type="ARBA" id="ARBA00022980"/>
    </source>
</evidence>
<dbReference type="GO" id="GO:0006412">
    <property type="term" value="P:translation"/>
    <property type="evidence" value="ECO:0007669"/>
    <property type="project" value="TreeGrafter"/>
</dbReference>
<dbReference type="SMART" id="SM00316">
    <property type="entry name" value="S1"/>
    <property type="match status" value="3"/>
</dbReference>
<feature type="domain" description="S1 motif" evidence="5">
    <location>
        <begin position="88"/>
        <end position="157"/>
    </location>
</feature>
<dbReference type="CDD" id="cd05687">
    <property type="entry name" value="S1_RPS1_repeat_ec1_hs1"/>
    <property type="match status" value="1"/>
</dbReference>
<evidence type="ECO:0000256" key="4">
    <source>
        <dbReference type="ARBA" id="ARBA00025453"/>
    </source>
</evidence>
<keyword evidence="7" id="KW-1185">Reference proteome</keyword>